<keyword evidence="3" id="KW-0862">Zinc</keyword>
<feature type="compositionally biased region" description="Acidic residues" evidence="5">
    <location>
        <begin position="38"/>
        <end position="52"/>
    </location>
</feature>
<dbReference type="PANTHER" id="PTHR33823">
    <property type="entry name" value="RNA POLYMERASE-BINDING TRANSCRIPTION FACTOR DKSA-RELATED"/>
    <property type="match status" value="1"/>
</dbReference>
<evidence type="ECO:0000313" key="8">
    <source>
        <dbReference type="Proteomes" id="UP000176965"/>
    </source>
</evidence>
<dbReference type="Gene3D" id="1.20.120.910">
    <property type="entry name" value="DksA, coiled-coil domain"/>
    <property type="match status" value="1"/>
</dbReference>
<dbReference type="STRING" id="1802338.A2541_00765"/>
<feature type="zinc finger region" description="dksA C4-type" evidence="4">
    <location>
        <begin position="91"/>
        <end position="115"/>
    </location>
</feature>
<dbReference type="GO" id="GO:0008270">
    <property type="term" value="F:zinc ion binding"/>
    <property type="evidence" value="ECO:0007669"/>
    <property type="project" value="UniProtKB-KW"/>
</dbReference>
<comment type="caution">
    <text evidence="7">The sequence shown here is derived from an EMBL/GenBank/DDBJ whole genome shotgun (WGS) entry which is preliminary data.</text>
</comment>
<accession>A0A1G2PHG6</accession>
<dbReference type="AlphaFoldDB" id="A0A1G2PHG6"/>
<protein>
    <recommendedName>
        <fullName evidence="6">Zinc finger DksA/TraR C4-type domain-containing protein</fullName>
    </recommendedName>
</protein>
<evidence type="ECO:0000313" key="7">
    <source>
        <dbReference type="EMBL" id="OHA47788.1"/>
    </source>
</evidence>
<keyword evidence="1" id="KW-0479">Metal-binding</keyword>
<reference evidence="7 8" key="1">
    <citation type="journal article" date="2016" name="Nat. Commun.">
        <title>Thousands of microbial genomes shed light on interconnected biogeochemical processes in an aquifer system.</title>
        <authorList>
            <person name="Anantharaman K."/>
            <person name="Brown C.T."/>
            <person name="Hug L.A."/>
            <person name="Sharon I."/>
            <person name="Castelle C.J."/>
            <person name="Probst A.J."/>
            <person name="Thomas B.C."/>
            <person name="Singh A."/>
            <person name="Wilkins M.J."/>
            <person name="Karaoz U."/>
            <person name="Brodie E.L."/>
            <person name="Williams K.H."/>
            <person name="Hubbard S.S."/>
            <person name="Banfield J.F."/>
        </authorList>
    </citation>
    <scope>NUCLEOTIDE SEQUENCE [LARGE SCALE GENOMIC DNA]</scope>
</reference>
<gene>
    <name evidence="7" type="ORF">A2541_00765</name>
</gene>
<evidence type="ECO:0000259" key="6">
    <source>
        <dbReference type="Pfam" id="PF01258"/>
    </source>
</evidence>
<dbReference type="Proteomes" id="UP000176965">
    <property type="component" value="Unassembled WGS sequence"/>
</dbReference>
<dbReference type="PROSITE" id="PS51128">
    <property type="entry name" value="ZF_DKSA_2"/>
    <property type="match status" value="1"/>
</dbReference>
<evidence type="ECO:0000256" key="2">
    <source>
        <dbReference type="ARBA" id="ARBA00022771"/>
    </source>
</evidence>
<dbReference type="Pfam" id="PF01258">
    <property type="entry name" value="zf-dskA_traR"/>
    <property type="match status" value="1"/>
</dbReference>
<evidence type="ECO:0000256" key="4">
    <source>
        <dbReference type="PROSITE-ProRule" id="PRU00510"/>
    </source>
</evidence>
<evidence type="ECO:0000256" key="3">
    <source>
        <dbReference type="ARBA" id="ARBA00022833"/>
    </source>
</evidence>
<dbReference type="EMBL" id="MHSQ01000002">
    <property type="protein sequence ID" value="OHA47788.1"/>
    <property type="molecule type" value="Genomic_DNA"/>
</dbReference>
<name>A0A1G2PHG6_9BACT</name>
<feature type="region of interest" description="Disordered" evidence="5">
    <location>
        <begin position="23"/>
        <end position="52"/>
    </location>
</feature>
<organism evidence="7 8">
    <name type="scientific">Candidatus Taylorbacteria bacterium RIFOXYD2_FULL_36_9</name>
    <dbReference type="NCBI Taxonomy" id="1802338"/>
    <lineage>
        <taxon>Bacteria</taxon>
        <taxon>Candidatus Tayloriibacteriota</taxon>
    </lineage>
</organism>
<dbReference type="SUPFAM" id="SSF109635">
    <property type="entry name" value="DnaK suppressor protein DksA, alpha-hairpin domain"/>
    <property type="match status" value="1"/>
</dbReference>
<evidence type="ECO:0000256" key="5">
    <source>
        <dbReference type="SAM" id="MobiDB-lite"/>
    </source>
</evidence>
<evidence type="ECO:0000256" key="1">
    <source>
        <dbReference type="ARBA" id="ARBA00022723"/>
    </source>
</evidence>
<feature type="domain" description="Zinc finger DksA/TraR C4-type" evidence="6">
    <location>
        <begin position="87"/>
        <end position="114"/>
    </location>
</feature>
<proteinExistence type="predicted"/>
<keyword evidence="2" id="KW-0863">Zinc-finger</keyword>
<dbReference type="InterPro" id="IPR037187">
    <property type="entry name" value="DnaK_N"/>
</dbReference>
<dbReference type="InterPro" id="IPR000962">
    <property type="entry name" value="Znf_DskA_TraR"/>
</dbReference>
<dbReference type="PANTHER" id="PTHR33823:SF4">
    <property type="entry name" value="GENERAL STRESS PROTEIN 16O"/>
    <property type="match status" value="1"/>
</dbReference>
<dbReference type="SUPFAM" id="SSF57716">
    <property type="entry name" value="Glucocorticoid receptor-like (DNA-binding domain)"/>
    <property type="match status" value="1"/>
</dbReference>
<sequence>METNKYKKLLEEEKGKLLKELNTVGKKDPTSPNGWEAVETDMDSDSADDNETADEMEELGENEAILEKLVIQLKLVEQALEKIKDDTYGQCDVCGEEISTARLEANPASVTCIEHTK</sequence>